<evidence type="ECO:0000259" key="1">
    <source>
        <dbReference type="Pfam" id="PF14698"/>
    </source>
</evidence>
<protein>
    <recommendedName>
        <fullName evidence="1">Argininosuccinate lyase C-terminal domain-containing protein</fullName>
    </recommendedName>
</protein>
<accession>A0A7L5DWL2</accession>
<evidence type="ECO:0000313" key="2">
    <source>
        <dbReference type="EMBL" id="QJD95465.1"/>
    </source>
</evidence>
<dbReference type="EMBL" id="CP051682">
    <property type="protein sequence ID" value="QJD95465.1"/>
    <property type="molecule type" value="Genomic_DNA"/>
</dbReference>
<dbReference type="KEGG" id="mrob:HH214_06045"/>
<feature type="domain" description="Argininosuccinate lyase C-terminal" evidence="1">
    <location>
        <begin position="9"/>
        <end position="86"/>
    </location>
</feature>
<dbReference type="InterPro" id="IPR029419">
    <property type="entry name" value="Arg_succ_lyase_C"/>
</dbReference>
<gene>
    <name evidence="2" type="ORF">HH214_06045</name>
</gene>
<dbReference type="InterPro" id="IPR008948">
    <property type="entry name" value="L-Aspartase-like"/>
</dbReference>
<dbReference type="RefSeq" id="WP_169606477.1">
    <property type="nucleotide sequence ID" value="NZ_CP051682.1"/>
</dbReference>
<proteinExistence type="predicted"/>
<dbReference type="GO" id="GO:0003824">
    <property type="term" value="F:catalytic activity"/>
    <property type="evidence" value="ECO:0007669"/>
    <property type="project" value="InterPro"/>
</dbReference>
<evidence type="ECO:0000313" key="3">
    <source>
        <dbReference type="Proteomes" id="UP000503278"/>
    </source>
</evidence>
<name>A0A7L5DWL2_9SPHI</name>
<dbReference type="AlphaFoldDB" id="A0A7L5DWL2"/>
<reference evidence="2 3" key="1">
    <citation type="submission" date="2020-04" db="EMBL/GenBank/DDBJ databases">
        <title>Genome sequencing of novel species.</title>
        <authorList>
            <person name="Heo J."/>
            <person name="Kim S.-J."/>
            <person name="Kim J.-S."/>
            <person name="Hong S.-B."/>
            <person name="Kwon S.-W."/>
        </authorList>
    </citation>
    <scope>NUCLEOTIDE SEQUENCE [LARGE SCALE GENOMIC DNA]</scope>
    <source>
        <strain evidence="2 3">F39-2</strain>
    </source>
</reference>
<dbReference type="SUPFAM" id="SSF48557">
    <property type="entry name" value="L-aspartase-like"/>
    <property type="match status" value="1"/>
</dbReference>
<organism evidence="2 3">
    <name type="scientific">Mucilaginibacter robiniae</name>
    <dbReference type="NCBI Taxonomy" id="2728022"/>
    <lineage>
        <taxon>Bacteria</taxon>
        <taxon>Pseudomonadati</taxon>
        <taxon>Bacteroidota</taxon>
        <taxon>Sphingobacteriia</taxon>
        <taxon>Sphingobacteriales</taxon>
        <taxon>Sphingobacteriaceae</taxon>
        <taxon>Mucilaginibacter</taxon>
    </lineage>
</organism>
<dbReference type="Gene3D" id="1.20.200.10">
    <property type="entry name" value="Fumarase/aspartase (Central domain)"/>
    <property type="match status" value="1"/>
</dbReference>
<dbReference type="Proteomes" id="UP000503278">
    <property type="component" value="Chromosome"/>
</dbReference>
<dbReference type="Pfam" id="PF14698">
    <property type="entry name" value="ASL_C2"/>
    <property type="match status" value="1"/>
</dbReference>
<keyword evidence="3" id="KW-1185">Reference proteome</keyword>
<sequence length="139" mass="15536">MSKYAQENFSTMTDLADLLVQQAGLDFRDAHELIADVVNRALAQKKTANQIIVNMIQDAARKRLGHTLPILNKQLQVALDPAQSVERKTGIGMPATSSVKQMLASSQADIADKTNWLKKQEEHLKLTYTLLTQTINNYK</sequence>
<dbReference type="Gene3D" id="1.10.40.30">
    <property type="entry name" value="Fumarase/aspartase (C-terminal domain)"/>
    <property type="match status" value="1"/>
</dbReference>